<dbReference type="AlphaFoldDB" id="A0A9P5Y5S0"/>
<dbReference type="Proteomes" id="UP000807353">
    <property type="component" value="Unassembled WGS sequence"/>
</dbReference>
<dbReference type="InterPro" id="IPR036047">
    <property type="entry name" value="F-box-like_dom_sf"/>
</dbReference>
<dbReference type="InterPro" id="IPR001810">
    <property type="entry name" value="F-box_dom"/>
</dbReference>
<sequence length="447" mass="51730">MKVPDVLDRSDHLRSRIETRTLSQNYPLADPEQRVVRELLSEALEELSAGDAEILCIQKQLHDLQANRQKILARIQGFHTGLTARTHSMLPVELLTKIFLYCCDSWIELPRKSSQEIWIIAQVCYKWREVVLDDPTFWSELRVNEDLVGRNGITTKAEEAIHDIFSNFSYSEDPKLPMCKTYSSFDLSPFLRQVETSHWTRLIHLTICEIRITILSRLLRQCRGLIRCEVQFTQNDELQEDPDPIILERLESITIRPNSDTVVRQLLGCLILPVLKSLEVVDTSRMPAWTSELFSVVKHSRYNMQILDLGSTEILAAAVIPLMTLMPHLTTFVAWTLGIVSQSDMDTILSDDLCPNLIRLQGWEVPSFPAFIAFLERRWENNNNAIREATIGIHPKSLPPCDKEYYYRIVPELEKKGRSLKAYFYHNGRIHGFICPGWNHDEMRNID</sequence>
<gene>
    <name evidence="2" type="ORF">BDZ94DRAFT_803742</name>
</gene>
<keyword evidence="3" id="KW-1185">Reference proteome</keyword>
<reference evidence="2" key="1">
    <citation type="submission" date="2020-11" db="EMBL/GenBank/DDBJ databases">
        <authorList>
            <consortium name="DOE Joint Genome Institute"/>
            <person name="Ahrendt S."/>
            <person name="Riley R."/>
            <person name="Andreopoulos W."/>
            <person name="Labutti K."/>
            <person name="Pangilinan J."/>
            <person name="Ruiz-Duenas F.J."/>
            <person name="Barrasa J.M."/>
            <person name="Sanchez-Garcia M."/>
            <person name="Camarero S."/>
            <person name="Miyauchi S."/>
            <person name="Serrano A."/>
            <person name="Linde D."/>
            <person name="Babiker R."/>
            <person name="Drula E."/>
            <person name="Ayuso-Fernandez I."/>
            <person name="Pacheco R."/>
            <person name="Padilla G."/>
            <person name="Ferreira P."/>
            <person name="Barriuso J."/>
            <person name="Kellner H."/>
            <person name="Castanera R."/>
            <person name="Alfaro M."/>
            <person name="Ramirez L."/>
            <person name="Pisabarro A.G."/>
            <person name="Kuo A."/>
            <person name="Tritt A."/>
            <person name="Lipzen A."/>
            <person name="He G."/>
            <person name="Yan M."/>
            <person name="Ng V."/>
            <person name="Cullen D."/>
            <person name="Martin F."/>
            <person name="Rosso M.-N."/>
            <person name="Henrissat B."/>
            <person name="Hibbett D."/>
            <person name="Martinez A.T."/>
            <person name="Grigoriev I.V."/>
        </authorList>
    </citation>
    <scope>NUCLEOTIDE SEQUENCE</scope>
    <source>
        <strain evidence="2">CBS 247.69</strain>
    </source>
</reference>
<proteinExistence type="predicted"/>
<dbReference type="OrthoDB" id="3365698at2759"/>
<dbReference type="EMBL" id="MU150281">
    <property type="protein sequence ID" value="KAF9461675.1"/>
    <property type="molecule type" value="Genomic_DNA"/>
</dbReference>
<accession>A0A9P5Y5S0</accession>
<evidence type="ECO:0000313" key="2">
    <source>
        <dbReference type="EMBL" id="KAF9461675.1"/>
    </source>
</evidence>
<evidence type="ECO:0000313" key="3">
    <source>
        <dbReference type="Proteomes" id="UP000807353"/>
    </source>
</evidence>
<comment type="caution">
    <text evidence="2">The sequence shown here is derived from an EMBL/GenBank/DDBJ whole genome shotgun (WGS) entry which is preliminary data.</text>
</comment>
<evidence type="ECO:0000259" key="1">
    <source>
        <dbReference type="Pfam" id="PF12937"/>
    </source>
</evidence>
<name>A0A9P5Y5S0_9AGAR</name>
<dbReference type="Gene3D" id="1.20.1280.50">
    <property type="match status" value="1"/>
</dbReference>
<protein>
    <recommendedName>
        <fullName evidence="1">F-box domain-containing protein</fullName>
    </recommendedName>
</protein>
<dbReference type="SUPFAM" id="SSF81383">
    <property type="entry name" value="F-box domain"/>
    <property type="match status" value="1"/>
</dbReference>
<feature type="domain" description="F-box" evidence="1">
    <location>
        <begin position="90"/>
        <end position="141"/>
    </location>
</feature>
<dbReference type="Pfam" id="PF12937">
    <property type="entry name" value="F-box-like"/>
    <property type="match status" value="1"/>
</dbReference>
<organism evidence="2 3">
    <name type="scientific">Collybia nuda</name>
    <dbReference type="NCBI Taxonomy" id="64659"/>
    <lineage>
        <taxon>Eukaryota</taxon>
        <taxon>Fungi</taxon>
        <taxon>Dikarya</taxon>
        <taxon>Basidiomycota</taxon>
        <taxon>Agaricomycotina</taxon>
        <taxon>Agaricomycetes</taxon>
        <taxon>Agaricomycetidae</taxon>
        <taxon>Agaricales</taxon>
        <taxon>Tricholomatineae</taxon>
        <taxon>Clitocybaceae</taxon>
        <taxon>Collybia</taxon>
    </lineage>
</organism>